<evidence type="ECO:0000313" key="2">
    <source>
        <dbReference type="EMBL" id="KAF2152402.1"/>
    </source>
</evidence>
<proteinExistence type="predicted"/>
<feature type="transmembrane region" description="Helical" evidence="1">
    <location>
        <begin position="86"/>
        <end position="108"/>
    </location>
</feature>
<dbReference type="AlphaFoldDB" id="A0A9P4J2S8"/>
<sequence>MRVFHLSLMATTFWIRILLFGYWVDLFVSFPSFLLSVDETTTIPRKSSILLGKKKSFETKTLSATRNGNGCNEIKMRFWETTIPRWCFGGIFLLVAHMMSMGCLGLFWGSWWTGGEYG</sequence>
<dbReference type="Proteomes" id="UP000799439">
    <property type="component" value="Unassembled WGS sequence"/>
</dbReference>
<evidence type="ECO:0000313" key="3">
    <source>
        <dbReference type="Proteomes" id="UP000799439"/>
    </source>
</evidence>
<gene>
    <name evidence="2" type="ORF">K461DRAFT_146180</name>
</gene>
<evidence type="ECO:0008006" key="4">
    <source>
        <dbReference type="Google" id="ProtNLM"/>
    </source>
</evidence>
<accession>A0A9P4J2S8</accession>
<evidence type="ECO:0000256" key="1">
    <source>
        <dbReference type="SAM" id="Phobius"/>
    </source>
</evidence>
<keyword evidence="1" id="KW-0472">Membrane</keyword>
<feature type="transmembrane region" description="Helical" evidence="1">
    <location>
        <begin position="13"/>
        <end position="37"/>
    </location>
</feature>
<reference evidence="2" key="1">
    <citation type="journal article" date="2020" name="Stud. Mycol.">
        <title>101 Dothideomycetes genomes: a test case for predicting lifestyles and emergence of pathogens.</title>
        <authorList>
            <person name="Haridas S."/>
            <person name="Albert R."/>
            <person name="Binder M."/>
            <person name="Bloem J."/>
            <person name="Labutti K."/>
            <person name="Salamov A."/>
            <person name="Andreopoulos B."/>
            <person name="Baker S."/>
            <person name="Barry K."/>
            <person name="Bills G."/>
            <person name="Bluhm B."/>
            <person name="Cannon C."/>
            <person name="Castanera R."/>
            <person name="Culley D."/>
            <person name="Daum C."/>
            <person name="Ezra D."/>
            <person name="Gonzalez J."/>
            <person name="Henrissat B."/>
            <person name="Kuo A."/>
            <person name="Liang C."/>
            <person name="Lipzen A."/>
            <person name="Lutzoni F."/>
            <person name="Magnuson J."/>
            <person name="Mondo S."/>
            <person name="Nolan M."/>
            <person name="Ohm R."/>
            <person name="Pangilinan J."/>
            <person name="Park H.-J."/>
            <person name="Ramirez L."/>
            <person name="Alfaro M."/>
            <person name="Sun H."/>
            <person name="Tritt A."/>
            <person name="Yoshinaga Y."/>
            <person name="Zwiers L.-H."/>
            <person name="Turgeon B."/>
            <person name="Goodwin S."/>
            <person name="Spatafora J."/>
            <person name="Crous P."/>
            <person name="Grigoriev I."/>
        </authorList>
    </citation>
    <scope>NUCLEOTIDE SEQUENCE</scope>
    <source>
        <strain evidence="2">CBS 260.36</strain>
    </source>
</reference>
<protein>
    <recommendedName>
        <fullName evidence="4">Transmembrane protein</fullName>
    </recommendedName>
</protein>
<comment type="caution">
    <text evidence="2">The sequence shown here is derived from an EMBL/GenBank/DDBJ whole genome shotgun (WGS) entry which is preliminary data.</text>
</comment>
<keyword evidence="1" id="KW-1133">Transmembrane helix</keyword>
<dbReference type="EMBL" id="ML996086">
    <property type="protein sequence ID" value="KAF2152402.1"/>
    <property type="molecule type" value="Genomic_DNA"/>
</dbReference>
<keyword evidence="1" id="KW-0812">Transmembrane</keyword>
<name>A0A9P4J2S8_9PEZI</name>
<organism evidence="2 3">
    <name type="scientific">Myriangium duriaei CBS 260.36</name>
    <dbReference type="NCBI Taxonomy" id="1168546"/>
    <lineage>
        <taxon>Eukaryota</taxon>
        <taxon>Fungi</taxon>
        <taxon>Dikarya</taxon>
        <taxon>Ascomycota</taxon>
        <taxon>Pezizomycotina</taxon>
        <taxon>Dothideomycetes</taxon>
        <taxon>Dothideomycetidae</taxon>
        <taxon>Myriangiales</taxon>
        <taxon>Myriangiaceae</taxon>
        <taxon>Myriangium</taxon>
    </lineage>
</organism>
<keyword evidence="3" id="KW-1185">Reference proteome</keyword>